<sequence>MKSILSYFYKAGLLLGLLLPLGQIKAETVTDLAGRQVKLPAKVGRIVLGEGRLLYTLALLEGKQPLKRIAGWQGDLKLLDGQTYRQYQKQFPEIERIPLIGKADEESVSAEKVLAVRPDLAIFTLAGHGPDVDSKVLHDLEKAGVPVVFVDFRVSPLTHTVPSMRLLGKVLQREQEAERFISFYQQEMDKVRQALTKLPGNQRPAVLVDLRGGSMPQMMSPGKGSLGEMVAFAGGRNLAADWVPGAMGEVSVEKVLAARPPFYLLTGANAPDAASGLKMGAEIDARLARDSLLQTARRGQLGQLPAIRQGQVLGAWHHFYNTPLHVVLVQAMARWMHPDLMQQVNPQQTWLRLHQQFLAVAPSGTYWVSGH</sequence>
<reference evidence="2 3" key="1">
    <citation type="submission" date="2020-04" db="EMBL/GenBank/DDBJ databases">
        <title>Draft genome of Leeia sp. IMCC25680.</title>
        <authorList>
            <person name="Song J."/>
            <person name="Cho J.-C."/>
        </authorList>
    </citation>
    <scope>NUCLEOTIDE SEQUENCE [LARGE SCALE GENOMIC DNA]</scope>
    <source>
        <strain evidence="2 3">IMCC25680</strain>
    </source>
</reference>
<keyword evidence="3" id="KW-1185">Reference proteome</keyword>
<evidence type="ECO:0000313" key="2">
    <source>
        <dbReference type="EMBL" id="NLR76726.1"/>
    </source>
</evidence>
<accession>A0A847SH74</accession>
<dbReference type="PANTHER" id="PTHR30535:SF34">
    <property type="entry name" value="MOLYBDATE-BINDING PROTEIN MOLA"/>
    <property type="match status" value="1"/>
</dbReference>
<dbReference type="CDD" id="cd01139">
    <property type="entry name" value="TroA_f"/>
    <property type="match status" value="1"/>
</dbReference>
<dbReference type="Gene3D" id="3.40.50.1980">
    <property type="entry name" value="Nitrogenase molybdenum iron protein domain"/>
    <property type="match status" value="2"/>
</dbReference>
<dbReference type="AlphaFoldDB" id="A0A847SH74"/>
<dbReference type="PANTHER" id="PTHR30535">
    <property type="entry name" value="VITAMIN B12-BINDING PROTEIN"/>
    <property type="match status" value="1"/>
</dbReference>
<dbReference type="PROSITE" id="PS50983">
    <property type="entry name" value="FE_B12_PBP"/>
    <property type="match status" value="1"/>
</dbReference>
<organism evidence="2 3">
    <name type="scientific">Leeia aquatica</name>
    <dbReference type="NCBI Taxonomy" id="2725557"/>
    <lineage>
        <taxon>Bacteria</taxon>
        <taxon>Pseudomonadati</taxon>
        <taxon>Pseudomonadota</taxon>
        <taxon>Betaproteobacteria</taxon>
        <taxon>Neisseriales</taxon>
        <taxon>Leeiaceae</taxon>
        <taxon>Leeia</taxon>
    </lineage>
</organism>
<dbReference type="InterPro" id="IPR002491">
    <property type="entry name" value="ABC_transptr_periplasmic_BD"/>
</dbReference>
<evidence type="ECO:0000259" key="1">
    <source>
        <dbReference type="PROSITE" id="PS50983"/>
    </source>
</evidence>
<dbReference type="Proteomes" id="UP000587991">
    <property type="component" value="Unassembled WGS sequence"/>
</dbReference>
<dbReference type="SUPFAM" id="SSF53807">
    <property type="entry name" value="Helical backbone' metal receptor"/>
    <property type="match status" value="1"/>
</dbReference>
<dbReference type="EMBL" id="JABAIM010000004">
    <property type="protein sequence ID" value="NLR76726.1"/>
    <property type="molecule type" value="Genomic_DNA"/>
</dbReference>
<gene>
    <name evidence="2" type="ORF">HF682_16280</name>
</gene>
<feature type="domain" description="Fe/B12 periplasmic-binding" evidence="1">
    <location>
        <begin position="45"/>
        <end position="344"/>
    </location>
</feature>
<name>A0A847SH74_9NEIS</name>
<evidence type="ECO:0000313" key="3">
    <source>
        <dbReference type="Proteomes" id="UP000587991"/>
    </source>
</evidence>
<dbReference type="InterPro" id="IPR050902">
    <property type="entry name" value="ABC_Transporter_SBP"/>
</dbReference>
<dbReference type="Pfam" id="PF01497">
    <property type="entry name" value="Peripla_BP_2"/>
    <property type="match status" value="1"/>
</dbReference>
<protein>
    <submittedName>
        <fullName evidence="2">ABC transporter substrate-binding protein</fullName>
    </submittedName>
</protein>
<proteinExistence type="predicted"/>
<comment type="caution">
    <text evidence="2">The sequence shown here is derived from an EMBL/GenBank/DDBJ whole genome shotgun (WGS) entry which is preliminary data.</text>
</comment>